<dbReference type="GO" id="GO:0051539">
    <property type="term" value="F:4 iron, 4 sulfur cluster binding"/>
    <property type="evidence" value="ECO:0007669"/>
    <property type="project" value="UniProtKB-KW"/>
</dbReference>
<feature type="domain" description="Histidine kinase" evidence="22">
    <location>
        <begin position="196"/>
        <end position="392"/>
    </location>
</feature>
<feature type="transmembrane region" description="Helical" evidence="21">
    <location>
        <begin position="7"/>
        <end position="28"/>
    </location>
</feature>
<keyword evidence="24" id="KW-1185">Reference proteome</keyword>
<keyword evidence="21" id="KW-0812">Transmembrane</keyword>
<feature type="transmembrane region" description="Helical" evidence="21">
    <location>
        <begin position="64"/>
        <end position="86"/>
    </location>
</feature>
<dbReference type="GO" id="GO:0005524">
    <property type="term" value="F:ATP binding"/>
    <property type="evidence" value="ECO:0007669"/>
    <property type="project" value="UniProtKB-KW"/>
</dbReference>
<keyword evidence="21" id="KW-0472">Membrane</keyword>
<dbReference type="PANTHER" id="PTHR24421:SF10">
    <property type="entry name" value="NITRATE_NITRITE SENSOR PROTEIN NARQ"/>
    <property type="match status" value="1"/>
</dbReference>
<reference evidence="23" key="1">
    <citation type="submission" date="2021-04" db="EMBL/GenBank/DDBJ databases">
        <title>Microbacterium tenobrionis sp. nov. and Microbacterium allomyrinae sp. nov., isolated from larvae of Tenobrio molitor and Allomyrina dichotoma, respectively.</title>
        <authorList>
            <person name="Lee S.D."/>
        </authorList>
    </citation>
    <scope>NUCLEOTIDE SEQUENCE</scope>
    <source>
        <strain evidence="23">BWT-G7</strain>
    </source>
</reference>
<dbReference type="InterPro" id="IPR005467">
    <property type="entry name" value="His_kinase_dom"/>
</dbReference>
<evidence type="ECO:0000256" key="4">
    <source>
        <dbReference type="ARBA" id="ARBA00012438"/>
    </source>
</evidence>
<keyword evidence="16" id="KW-0411">Iron-sulfur</keyword>
<comment type="function">
    <text evidence="17">Member of the two-component regulatory system NreB/NreC involved in the control of dissimilatory nitrate/nitrite reduction in response to oxygen. NreB functions as a direct oxygen sensor histidine kinase which is autophosphorylated, in the absence of oxygen, probably at the conserved histidine residue, and transfers its phosphate group probably to a conserved aspartate residue of NreC. NreB/NreC activates the expression of the nitrate (narGHJI) and nitrite (nir) reductase operons, as well as the putative nitrate transporter gene narT.</text>
</comment>
<sequence>MENRRWWDVAVGAGSAAIAIALLLGLGPDTAAERAVALAAVGALALAYVLIARPGIGMPPNWRFIAFLAAASVVMVVGTAASPFLAMLQVFTYPLVWVLGDSRRRGIIGSAVLAVAVLIGYLIGGGLTVEALAAALTTAGFSFTFAVAFGLWISSIAEYGEERARLLADLTAAQAQIEALSRDRGAAEERERLARDIHDTLAQTLAGLVIFAERAGRQSRDGQADAAATTIATVEQVARDALAETRALVARTAAVPSEPAFAAAVERLVERFRAQADVGQTAVDITLDAEIAEGALDRDAQVVLLRCLQEALSNIAKHAGARRVAVRVLVEPDRAVRLDVSDDGDGFDPSEPATGFGLDGMRERVALAGGRLDVDSARGRGTSLHVSLPAVTGSASAASDPSEGSATAGSATAETAPGAGSASAATAPTAPSVRSVSGRTVAGGPV</sequence>
<keyword evidence="15" id="KW-0902">Two-component regulatory system</keyword>
<evidence type="ECO:0000256" key="15">
    <source>
        <dbReference type="ARBA" id="ARBA00023012"/>
    </source>
</evidence>
<proteinExistence type="predicted"/>
<comment type="catalytic activity">
    <reaction evidence="1">
        <text>ATP + protein L-histidine = ADP + protein N-phospho-L-histidine.</text>
        <dbReference type="EC" id="2.7.13.3"/>
    </reaction>
</comment>
<dbReference type="EC" id="2.7.13.3" evidence="4"/>
<dbReference type="Gene3D" id="3.30.565.10">
    <property type="entry name" value="Histidine kinase-like ATPase, C-terminal domain"/>
    <property type="match status" value="1"/>
</dbReference>
<comment type="cofactor">
    <cofactor evidence="2">
        <name>[4Fe-4S] cluster</name>
        <dbReference type="ChEBI" id="CHEBI:49883"/>
    </cofactor>
</comment>
<keyword evidence="7" id="KW-0963">Cytoplasm</keyword>
<dbReference type="GO" id="GO:0046872">
    <property type="term" value="F:metal ion binding"/>
    <property type="evidence" value="ECO:0007669"/>
    <property type="project" value="UniProtKB-KW"/>
</dbReference>
<evidence type="ECO:0000256" key="9">
    <source>
        <dbReference type="ARBA" id="ARBA00022679"/>
    </source>
</evidence>
<gene>
    <name evidence="23" type="ORF">KEC57_03380</name>
</gene>
<evidence type="ECO:0000256" key="12">
    <source>
        <dbReference type="ARBA" id="ARBA00022777"/>
    </source>
</evidence>
<dbReference type="GO" id="GO:0000155">
    <property type="term" value="F:phosphorelay sensor kinase activity"/>
    <property type="evidence" value="ECO:0007669"/>
    <property type="project" value="InterPro"/>
</dbReference>
<accession>A0A9X1LTI4</accession>
<evidence type="ECO:0000256" key="7">
    <source>
        <dbReference type="ARBA" id="ARBA00022490"/>
    </source>
</evidence>
<evidence type="ECO:0000256" key="13">
    <source>
        <dbReference type="ARBA" id="ARBA00022840"/>
    </source>
</evidence>
<feature type="region of interest" description="Disordered" evidence="20">
    <location>
        <begin position="339"/>
        <end position="358"/>
    </location>
</feature>
<dbReference type="PRINTS" id="PR00344">
    <property type="entry name" value="BCTRLSENSOR"/>
</dbReference>
<comment type="subcellular location">
    <subcellularLocation>
        <location evidence="3">Cytoplasm</location>
    </subcellularLocation>
</comment>
<dbReference type="EMBL" id="JAGTTN010000001">
    <property type="protein sequence ID" value="MCC2031220.1"/>
    <property type="molecule type" value="Genomic_DNA"/>
</dbReference>
<keyword evidence="14" id="KW-0408">Iron</keyword>
<dbReference type="CDD" id="cd16917">
    <property type="entry name" value="HATPase_UhpB-NarQ-NarX-like"/>
    <property type="match status" value="1"/>
</dbReference>
<evidence type="ECO:0000256" key="16">
    <source>
        <dbReference type="ARBA" id="ARBA00023014"/>
    </source>
</evidence>
<evidence type="ECO:0000313" key="23">
    <source>
        <dbReference type="EMBL" id="MCC2031220.1"/>
    </source>
</evidence>
<dbReference type="Gene3D" id="1.20.5.1930">
    <property type="match status" value="1"/>
</dbReference>
<dbReference type="Pfam" id="PF07730">
    <property type="entry name" value="HisKA_3"/>
    <property type="match status" value="1"/>
</dbReference>
<dbReference type="SMART" id="SM00387">
    <property type="entry name" value="HATPase_c"/>
    <property type="match status" value="1"/>
</dbReference>
<evidence type="ECO:0000256" key="21">
    <source>
        <dbReference type="SAM" id="Phobius"/>
    </source>
</evidence>
<dbReference type="PIRSF" id="PIRSF037434">
    <property type="entry name" value="STHK_ChrS"/>
    <property type="match status" value="1"/>
</dbReference>
<dbReference type="InterPro" id="IPR004358">
    <property type="entry name" value="Sig_transdc_His_kin-like_C"/>
</dbReference>
<feature type="compositionally biased region" description="Low complexity" evidence="20">
    <location>
        <begin position="401"/>
        <end position="432"/>
    </location>
</feature>
<dbReference type="SUPFAM" id="SSF55874">
    <property type="entry name" value="ATPase domain of HSP90 chaperone/DNA topoisomerase II/histidine kinase"/>
    <property type="match status" value="1"/>
</dbReference>
<evidence type="ECO:0000256" key="10">
    <source>
        <dbReference type="ARBA" id="ARBA00022723"/>
    </source>
</evidence>
<keyword evidence="8" id="KW-0597">Phosphoprotein</keyword>
<evidence type="ECO:0000256" key="1">
    <source>
        <dbReference type="ARBA" id="ARBA00000085"/>
    </source>
</evidence>
<dbReference type="InterPro" id="IPR017205">
    <property type="entry name" value="Sig_transdc_His_kinase_ChrS"/>
</dbReference>
<dbReference type="InterPro" id="IPR036890">
    <property type="entry name" value="HATPase_C_sf"/>
</dbReference>
<keyword evidence="12 23" id="KW-0418">Kinase</keyword>
<keyword evidence="10" id="KW-0479">Metal-binding</keyword>
<evidence type="ECO:0000256" key="18">
    <source>
        <dbReference type="ARBA" id="ARBA00030800"/>
    </source>
</evidence>
<feature type="region of interest" description="Disordered" evidence="20">
    <location>
        <begin position="391"/>
        <end position="446"/>
    </location>
</feature>
<dbReference type="Pfam" id="PF02518">
    <property type="entry name" value="HATPase_c"/>
    <property type="match status" value="1"/>
</dbReference>
<keyword evidence="9" id="KW-0808">Transferase</keyword>
<evidence type="ECO:0000256" key="3">
    <source>
        <dbReference type="ARBA" id="ARBA00004496"/>
    </source>
</evidence>
<keyword evidence="6" id="KW-0004">4Fe-4S</keyword>
<evidence type="ECO:0000256" key="17">
    <source>
        <dbReference type="ARBA" id="ARBA00024827"/>
    </source>
</evidence>
<evidence type="ECO:0000256" key="5">
    <source>
        <dbReference type="ARBA" id="ARBA00017322"/>
    </source>
</evidence>
<evidence type="ECO:0000259" key="22">
    <source>
        <dbReference type="PROSITE" id="PS50109"/>
    </source>
</evidence>
<evidence type="ECO:0000256" key="14">
    <source>
        <dbReference type="ARBA" id="ARBA00023004"/>
    </source>
</evidence>
<dbReference type="PROSITE" id="PS50109">
    <property type="entry name" value="HIS_KIN"/>
    <property type="match status" value="1"/>
</dbReference>
<feature type="coiled-coil region" evidence="19">
    <location>
        <begin position="156"/>
        <end position="190"/>
    </location>
</feature>
<dbReference type="AlphaFoldDB" id="A0A9X1LTI4"/>
<keyword evidence="11" id="KW-0547">Nucleotide-binding</keyword>
<feature type="transmembrane region" description="Helical" evidence="21">
    <location>
        <begin position="106"/>
        <end position="124"/>
    </location>
</feature>
<dbReference type="InterPro" id="IPR050482">
    <property type="entry name" value="Sensor_HK_TwoCompSys"/>
</dbReference>
<name>A0A9X1LTI4_9MICO</name>
<evidence type="ECO:0000256" key="2">
    <source>
        <dbReference type="ARBA" id="ARBA00001966"/>
    </source>
</evidence>
<keyword evidence="13" id="KW-0067">ATP-binding</keyword>
<protein>
    <recommendedName>
        <fullName evidence="5">Oxygen sensor histidine kinase NreB</fullName>
        <ecNumber evidence="4">2.7.13.3</ecNumber>
    </recommendedName>
    <alternativeName>
        <fullName evidence="18">Nitrogen regulation protein B</fullName>
    </alternativeName>
</protein>
<feature type="transmembrane region" description="Helical" evidence="21">
    <location>
        <begin position="34"/>
        <end position="52"/>
    </location>
</feature>
<dbReference type="GO" id="GO:0046983">
    <property type="term" value="F:protein dimerization activity"/>
    <property type="evidence" value="ECO:0007669"/>
    <property type="project" value="InterPro"/>
</dbReference>
<keyword evidence="19" id="KW-0175">Coiled coil</keyword>
<dbReference type="GO" id="GO:0005737">
    <property type="term" value="C:cytoplasm"/>
    <property type="evidence" value="ECO:0007669"/>
    <property type="project" value="UniProtKB-SubCell"/>
</dbReference>
<keyword evidence="21" id="KW-1133">Transmembrane helix</keyword>
<dbReference type="InterPro" id="IPR011712">
    <property type="entry name" value="Sig_transdc_His_kin_sub3_dim/P"/>
</dbReference>
<organism evidence="23 24">
    <name type="scientific">Microbacterium allomyrinae</name>
    <dbReference type="NCBI Taxonomy" id="2830666"/>
    <lineage>
        <taxon>Bacteria</taxon>
        <taxon>Bacillati</taxon>
        <taxon>Actinomycetota</taxon>
        <taxon>Actinomycetes</taxon>
        <taxon>Micrococcales</taxon>
        <taxon>Microbacteriaceae</taxon>
        <taxon>Microbacterium</taxon>
    </lineage>
</organism>
<dbReference type="PANTHER" id="PTHR24421">
    <property type="entry name" value="NITRATE/NITRITE SENSOR PROTEIN NARX-RELATED"/>
    <property type="match status" value="1"/>
</dbReference>
<comment type="caution">
    <text evidence="23">The sequence shown here is derived from an EMBL/GenBank/DDBJ whole genome shotgun (WGS) entry which is preliminary data.</text>
</comment>
<evidence type="ECO:0000313" key="24">
    <source>
        <dbReference type="Proteomes" id="UP001139354"/>
    </source>
</evidence>
<evidence type="ECO:0000256" key="11">
    <source>
        <dbReference type="ARBA" id="ARBA00022741"/>
    </source>
</evidence>
<feature type="transmembrane region" description="Helical" evidence="21">
    <location>
        <begin position="131"/>
        <end position="153"/>
    </location>
</feature>
<dbReference type="InterPro" id="IPR003594">
    <property type="entry name" value="HATPase_dom"/>
</dbReference>
<dbReference type="Proteomes" id="UP001139354">
    <property type="component" value="Unassembled WGS sequence"/>
</dbReference>
<evidence type="ECO:0000256" key="19">
    <source>
        <dbReference type="SAM" id="Coils"/>
    </source>
</evidence>
<evidence type="ECO:0000256" key="6">
    <source>
        <dbReference type="ARBA" id="ARBA00022485"/>
    </source>
</evidence>
<evidence type="ECO:0000256" key="8">
    <source>
        <dbReference type="ARBA" id="ARBA00022553"/>
    </source>
</evidence>
<dbReference type="GO" id="GO:0016020">
    <property type="term" value="C:membrane"/>
    <property type="evidence" value="ECO:0007669"/>
    <property type="project" value="InterPro"/>
</dbReference>
<evidence type="ECO:0000256" key="20">
    <source>
        <dbReference type="SAM" id="MobiDB-lite"/>
    </source>
</evidence>
<dbReference type="RefSeq" id="WP_229383099.1">
    <property type="nucleotide sequence ID" value="NZ_JAGTTN010000001.1"/>
</dbReference>